<comment type="subcellular location">
    <subcellularLocation>
        <location evidence="1">Cell membrane</location>
        <topology evidence="1">Multi-pass membrane protein</topology>
    </subcellularLocation>
</comment>
<accession>A0ABR8SQP1</accession>
<dbReference type="Proteomes" id="UP000603641">
    <property type="component" value="Unassembled WGS sequence"/>
</dbReference>
<keyword evidence="4 7" id="KW-0812">Transmembrane</keyword>
<reference evidence="8 9" key="1">
    <citation type="submission" date="2020-08" db="EMBL/GenBank/DDBJ databases">
        <title>A Genomic Blueprint of the Chicken Gut Microbiome.</title>
        <authorList>
            <person name="Gilroy R."/>
            <person name="Ravi A."/>
            <person name="Getino M."/>
            <person name="Pursley I."/>
            <person name="Horton D.L."/>
            <person name="Alikhan N.-F."/>
            <person name="Baker D."/>
            <person name="Gharbi K."/>
            <person name="Hall N."/>
            <person name="Watson M."/>
            <person name="Adriaenssens E.M."/>
            <person name="Foster-Nyarko E."/>
            <person name="Jarju S."/>
            <person name="Secka A."/>
            <person name="Antonio M."/>
            <person name="Oren A."/>
            <person name="Chaudhuri R."/>
            <person name="La Ragione R.M."/>
            <person name="Hildebrand F."/>
            <person name="Pallen M.J."/>
        </authorList>
    </citation>
    <scope>NUCLEOTIDE SEQUENCE [LARGE SCALE GENOMIC DNA]</scope>
    <source>
        <strain evidence="8 9">Sa2CUA10</strain>
    </source>
</reference>
<keyword evidence="6 7" id="KW-0472">Membrane</keyword>
<evidence type="ECO:0000313" key="9">
    <source>
        <dbReference type="Proteomes" id="UP000603641"/>
    </source>
</evidence>
<evidence type="ECO:0000256" key="6">
    <source>
        <dbReference type="ARBA" id="ARBA00023136"/>
    </source>
</evidence>
<gene>
    <name evidence="8" type="ORF">H9648_17325</name>
</gene>
<feature type="transmembrane region" description="Helical" evidence="7">
    <location>
        <begin position="158"/>
        <end position="181"/>
    </location>
</feature>
<evidence type="ECO:0000256" key="4">
    <source>
        <dbReference type="ARBA" id="ARBA00022692"/>
    </source>
</evidence>
<organism evidence="8 9">
    <name type="scientific">Fictibacillus norfolkensis</name>
    <dbReference type="NCBI Taxonomy" id="2762233"/>
    <lineage>
        <taxon>Bacteria</taxon>
        <taxon>Bacillati</taxon>
        <taxon>Bacillota</taxon>
        <taxon>Bacilli</taxon>
        <taxon>Bacillales</taxon>
        <taxon>Fictibacillaceae</taxon>
        <taxon>Fictibacillus</taxon>
    </lineage>
</organism>
<dbReference type="EMBL" id="JACSQM010000009">
    <property type="protein sequence ID" value="MBD7965826.1"/>
    <property type="molecule type" value="Genomic_DNA"/>
</dbReference>
<dbReference type="PANTHER" id="PTHR34184:SF4">
    <property type="entry name" value="UPF0718 PROTEIN YCGR"/>
    <property type="match status" value="1"/>
</dbReference>
<keyword evidence="3" id="KW-1003">Cell membrane</keyword>
<comment type="similarity">
    <text evidence="2">Belongs to the UPF0718 family.</text>
</comment>
<feature type="transmembrane region" description="Helical" evidence="7">
    <location>
        <begin position="52"/>
        <end position="75"/>
    </location>
</feature>
<dbReference type="RefSeq" id="WP_191755048.1">
    <property type="nucleotide sequence ID" value="NZ_JACSQM010000009.1"/>
</dbReference>
<feature type="transmembrane region" description="Helical" evidence="7">
    <location>
        <begin position="314"/>
        <end position="336"/>
    </location>
</feature>
<feature type="transmembrane region" description="Helical" evidence="7">
    <location>
        <begin position="15"/>
        <end position="31"/>
    </location>
</feature>
<feature type="transmembrane region" description="Helical" evidence="7">
    <location>
        <begin position="95"/>
        <end position="117"/>
    </location>
</feature>
<proteinExistence type="inferred from homology"/>
<evidence type="ECO:0000256" key="3">
    <source>
        <dbReference type="ARBA" id="ARBA00022475"/>
    </source>
</evidence>
<sequence length="337" mass="37667">MGAYSTKKDVVRKEMIGLLLLAIFIISFLFMEEIKNDSVFDNLPSSIMHVNTVFLSILIEAVPFILLGVFVSALIQTFVTEQHIQRLIPKNPFLGIGVVLFMGVIFPVCECAIIPVVRRLIKKGLPLHLGTVFLLTVPIVNPVVILSTFYAFRNNMAVVYGRIGLALLVAIIIGLIVYWAFRNKDQLRSHIEHGAHDHSHGITMSRWKQTVYHASDEFFDTGKFLIFGAFLASMFQVFINRNDLLALGGNEWSSTGLMMGLAFLLSICSEADAFIAASFGSTFTVGSIIAFLVYGPMLDVKNMLMMFAYFKTRFVFVLMGLITLTVFAVTMVYQFVV</sequence>
<protein>
    <submittedName>
        <fullName evidence="8">Permease</fullName>
    </submittedName>
</protein>
<evidence type="ECO:0000256" key="5">
    <source>
        <dbReference type="ARBA" id="ARBA00022989"/>
    </source>
</evidence>
<name>A0ABR8SQP1_9BACL</name>
<keyword evidence="5 7" id="KW-1133">Transmembrane helix</keyword>
<evidence type="ECO:0000313" key="8">
    <source>
        <dbReference type="EMBL" id="MBD7965826.1"/>
    </source>
</evidence>
<dbReference type="PANTHER" id="PTHR34184">
    <property type="entry name" value="UPF0718 PROTEIN YCGR"/>
    <property type="match status" value="1"/>
</dbReference>
<evidence type="ECO:0000256" key="7">
    <source>
        <dbReference type="SAM" id="Phobius"/>
    </source>
</evidence>
<evidence type="ECO:0000256" key="1">
    <source>
        <dbReference type="ARBA" id="ARBA00004651"/>
    </source>
</evidence>
<evidence type="ECO:0000256" key="2">
    <source>
        <dbReference type="ARBA" id="ARBA00006386"/>
    </source>
</evidence>
<keyword evidence="9" id="KW-1185">Reference proteome</keyword>
<comment type="caution">
    <text evidence="8">The sequence shown here is derived from an EMBL/GenBank/DDBJ whole genome shotgun (WGS) entry which is preliminary data.</text>
</comment>
<dbReference type="Pfam" id="PF03773">
    <property type="entry name" value="ArsP_1"/>
    <property type="match status" value="1"/>
</dbReference>
<feature type="transmembrane region" description="Helical" evidence="7">
    <location>
        <begin position="129"/>
        <end position="152"/>
    </location>
</feature>
<feature type="transmembrane region" description="Helical" evidence="7">
    <location>
        <begin position="273"/>
        <end position="294"/>
    </location>
</feature>
<dbReference type="InterPro" id="IPR052923">
    <property type="entry name" value="UPF0718"/>
</dbReference>
<dbReference type="InterPro" id="IPR005524">
    <property type="entry name" value="DUF318"/>
</dbReference>